<sequence>MSSIASPGPAAQTPASNILEMSDRIDARMGRSPGSSMGVGSVFRSFRSDIGDLRFTIDFEEESNGGGATGSGNATGGDTAMGGDDVHGGEERLFGSSIPIHEARTLFMRFLDEFDKGDDGRGKYGRELLRFSENKQQIFPVDAQDLHQFSPELYSDLIASPTEIIPVMDACLYNHIVRNTPGINPAAAVVQVQIYNLLEKDKRTMRDFDPSDIEHLVALRGIAIRTSVLIPDMQVGAFRCTTEGCGHHVSVNLEKGRIDEPTTCPKCHQKQSFELEHNQCVFTDKQLIKLQESPENIPEGETPHTVMIYAYDSMFDTVKPGDRVEVTGIYKASPQRVILQQRLTKSILMSYIDAIHINTLGASGKSVAANIGVLDNDIEEELRKLAADPNIVDNLIKSFAPSIWENEDVKKGLLCQLFGGTDKSTAGDTEAEDRGSFRSQLNVLLIGDPSTAKSQLLQYVHKIAPRGVYTSGKGSSAVGLTAYISKDPDTKELVLESGALVLSDKGICCIDEFDKMDDHARAILHEVMEQQTVSVAKAGIICSLNARTAICAAANPIESRYDPRRSVVDNINLNPTLLSRFDLIYLILDLGTERSDRTLASHIVKLFSKLDDDANDATQSANTPPLDLETLARYIAFGRSLKPRLTDAALEALTDGYLKLRHYNTSGAVGKTITATPRQLESLIRLSEALAKMEFREEVTGDDVLEAIRLMKEALLSACTDPVTGVIDMSMLATGMSESRRQERETALQTIKELLQASPTGSLKYDILRQKVFEQLVAPPTAAAAADEGGGYSGDYHHHHNADALDIHDVGKLIDNLVQNGTLARIGRGPTATCRLLEFDA</sequence>
<dbReference type="Pfam" id="PF00493">
    <property type="entry name" value="MCM"/>
    <property type="match status" value="1"/>
</dbReference>
<name>A0A7J6M2V5_PERCH</name>
<dbReference type="Proteomes" id="UP000591131">
    <property type="component" value="Unassembled WGS sequence"/>
</dbReference>
<dbReference type="InterPro" id="IPR031327">
    <property type="entry name" value="MCM"/>
</dbReference>
<dbReference type="GO" id="GO:0042555">
    <property type="term" value="C:MCM complex"/>
    <property type="evidence" value="ECO:0007669"/>
    <property type="project" value="UniProtKB-UniRule"/>
</dbReference>
<dbReference type="Pfam" id="PF14551">
    <property type="entry name" value="MCM_N"/>
    <property type="match status" value="1"/>
</dbReference>
<evidence type="ECO:0000256" key="9">
    <source>
        <dbReference type="ARBA" id="ARBA00023242"/>
    </source>
</evidence>
<keyword evidence="5 11" id="KW-0378">Hydrolase</keyword>
<dbReference type="AlphaFoldDB" id="A0A7J6M2V5"/>
<dbReference type="InterPro" id="IPR008047">
    <property type="entry name" value="MCM_4"/>
</dbReference>
<evidence type="ECO:0000313" key="15">
    <source>
        <dbReference type="Proteomes" id="UP000591131"/>
    </source>
</evidence>
<feature type="region of interest" description="Disordered" evidence="12">
    <location>
        <begin position="60"/>
        <end position="92"/>
    </location>
</feature>
<dbReference type="GO" id="GO:0006271">
    <property type="term" value="P:DNA strand elongation involved in DNA replication"/>
    <property type="evidence" value="ECO:0007669"/>
    <property type="project" value="TreeGrafter"/>
</dbReference>
<dbReference type="Gene3D" id="2.40.50.140">
    <property type="entry name" value="Nucleic acid-binding proteins"/>
    <property type="match status" value="1"/>
</dbReference>
<protein>
    <recommendedName>
        <fullName evidence="11">DNA replication licensing factor MCM4</fullName>
        <ecNumber evidence="11">3.6.4.12</ecNumber>
    </recommendedName>
</protein>
<evidence type="ECO:0000256" key="3">
    <source>
        <dbReference type="ARBA" id="ARBA00022705"/>
    </source>
</evidence>
<evidence type="ECO:0000256" key="8">
    <source>
        <dbReference type="ARBA" id="ARBA00023125"/>
    </source>
</evidence>
<dbReference type="SUPFAM" id="SSF50249">
    <property type="entry name" value="Nucleic acid-binding proteins"/>
    <property type="match status" value="1"/>
</dbReference>
<dbReference type="InterPro" id="IPR001208">
    <property type="entry name" value="MCM_dom"/>
</dbReference>
<keyword evidence="15" id="KW-1185">Reference proteome</keyword>
<accession>A0A7J6M2V5</accession>
<feature type="domain" description="MCM C-terminal AAA(+) ATPase" evidence="13">
    <location>
        <begin position="391"/>
        <end position="603"/>
    </location>
</feature>
<dbReference type="InterPro" id="IPR012340">
    <property type="entry name" value="NA-bd_OB-fold"/>
</dbReference>
<evidence type="ECO:0000256" key="7">
    <source>
        <dbReference type="ARBA" id="ARBA00022840"/>
    </source>
</evidence>
<dbReference type="SMART" id="SM00350">
    <property type="entry name" value="MCM"/>
    <property type="match status" value="1"/>
</dbReference>
<evidence type="ECO:0000256" key="1">
    <source>
        <dbReference type="ARBA" id="ARBA00004123"/>
    </source>
</evidence>
<dbReference type="Gene3D" id="2.20.28.10">
    <property type="match status" value="1"/>
</dbReference>
<dbReference type="SUPFAM" id="SSF52540">
    <property type="entry name" value="P-loop containing nucleoside triphosphate hydrolases"/>
    <property type="match status" value="1"/>
</dbReference>
<evidence type="ECO:0000256" key="11">
    <source>
        <dbReference type="RuleBase" id="RU368062"/>
    </source>
</evidence>
<dbReference type="EC" id="3.6.4.12" evidence="11"/>
<keyword evidence="8 10" id="KW-0238">DNA-binding</keyword>
<evidence type="ECO:0000256" key="12">
    <source>
        <dbReference type="SAM" id="MobiDB-lite"/>
    </source>
</evidence>
<dbReference type="InterPro" id="IPR027925">
    <property type="entry name" value="MCM_N"/>
</dbReference>
<evidence type="ECO:0000313" key="14">
    <source>
        <dbReference type="EMBL" id="KAF4665888.1"/>
    </source>
</evidence>
<dbReference type="InterPro" id="IPR041562">
    <property type="entry name" value="MCM_lid"/>
</dbReference>
<evidence type="ECO:0000256" key="6">
    <source>
        <dbReference type="ARBA" id="ARBA00022806"/>
    </source>
</evidence>
<comment type="function">
    <text evidence="11">Acts as component of the MCM2-7 complex (MCM complex) which is the replicative helicase essential for 'once per cell cycle' DNA replication initiation and elongation in eukaryotic cells. The active ATPase sites in the MCM2-7 ring are formed through the interaction surfaces of two neighboring subunits such that a critical structure of a conserved arginine finger motif is provided in trans relative to the ATP-binding site of the Walker A box of the adjacent subunit. The six ATPase active sites, however, are likely to contribute differentially to the complex helicase activity.</text>
</comment>
<feature type="compositionally biased region" description="Gly residues" evidence="12">
    <location>
        <begin position="64"/>
        <end position="75"/>
    </location>
</feature>
<dbReference type="InterPro" id="IPR033762">
    <property type="entry name" value="MCM_OB"/>
</dbReference>
<dbReference type="PANTHER" id="PTHR11630">
    <property type="entry name" value="DNA REPLICATION LICENSING FACTOR MCM FAMILY MEMBER"/>
    <property type="match status" value="1"/>
</dbReference>
<dbReference type="PANTHER" id="PTHR11630:SF66">
    <property type="entry name" value="DNA REPLICATION LICENSING FACTOR MCM4"/>
    <property type="match status" value="1"/>
</dbReference>
<keyword evidence="7 10" id="KW-0067">ATP-binding</keyword>
<dbReference type="InterPro" id="IPR027417">
    <property type="entry name" value="P-loop_NTPase"/>
</dbReference>
<dbReference type="PRINTS" id="PR01657">
    <property type="entry name" value="MCMFAMILY"/>
</dbReference>
<organism evidence="14 15">
    <name type="scientific">Perkinsus chesapeaki</name>
    <name type="common">Clam parasite</name>
    <name type="synonym">Perkinsus andrewsi</name>
    <dbReference type="NCBI Taxonomy" id="330153"/>
    <lineage>
        <taxon>Eukaryota</taxon>
        <taxon>Sar</taxon>
        <taxon>Alveolata</taxon>
        <taxon>Perkinsozoa</taxon>
        <taxon>Perkinsea</taxon>
        <taxon>Perkinsida</taxon>
        <taxon>Perkinsidae</taxon>
        <taxon>Perkinsus</taxon>
    </lineage>
</organism>
<comment type="subunit">
    <text evidence="11">Component of the MCM2-7 complex.</text>
</comment>
<dbReference type="GO" id="GO:1902975">
    <property type="term" value="P:mitotic DNA replication initiation"/>
    <property type="evidence" value="ECO:0007669"/>
    <property type="project" value="TreeGrafter"/>
</dbReference>
<comment type="similarity">
    <text evidence="2 10">Belongs to the MCM family.</text>
</comment>
<keyword evidence="6 11" id="KW-0347">Helicase</keyword>
<dbReference type="GO" id="GO:0005524">
    <property type="term" value="F:ATP binding"/>
    <property type="evidence" value="ECO:0007669"/>
    <property type="project" value="UniProtKB-UniRule"/>
</dbReference>
<evidence type="ECO:0000256" key="4">
    <source>
        <dbReference type="ARBA" id="ARBA00022741"/>
    </source>
</evidence>
<evidence type="ECO:0000256" key="5">
    <source>
        <dbReference type="ARBA" id="ARBA00022801"/>
    </source>
</evidence>
<dbReference type="InterPro" id="IPR018525">
    <property type="entry name" value="MCM_CS"/>
</dbReference>
<dbReference type="PROSITE" id="PS00847">
    <property type="entry name" value="MCM_1"/>
    <property type="match status" value="1"/>
</dbReference>
<dbReference type="OrthoDB" id="10251574at2759"/>
<dbReference type="GO" id="GO:0017116">
    <property type="term" value="F:single-stranded DNA helicase activity"/>
    <property type="evidence" value="ECO:0007669"/>
    <property type="project" value="TreeGrafter"/>
</dbReference>
<evidence type="ECO:0000256" key="2">
    <source>
        <dbReference type="ARBA" id="ARBA00008010"/>
    </source>
</evidence>
<dbReference type="Gene3D" id="3.30.1640.10">
    <property type="entry name" value="mini-chromosome maintenance (MCM) complex, chain A, domain 1"/>
    <property type="match status" value="1"/>
</dbReference>
<dbReference type="GO" id="GO:0000727">
    <property type="term" value="P:double-strand break repair via break-induced replication"/>
    <property type="evidence" value="ECO:0007669"/>
    <property type="project" value="TreeGrafter"/>
</dbReference>
<dbReference type="FunFam" id="3.40.50.300:FF:000217">
    <property type="entry name" value="DNA helicase"/>
    <property type="match status" value="1"/>
</dbReference>
<comment type="catalytic activity">
    <reaction evidence="11">
        <text>ATP + H2O = ADP + phosphate + H(+)</text>
        <dbReference type="Rhea" id="RHEA:13065"/>
        <dbReference type="ChEBI" id="CHEBI:15377"/>
        <dbReference type="ChEBI" id="CHEBI:15378"/>
        <dbReference type="ChEBI" id="CHEBI:30616"/>
        <dbReference type="ChEBI" id="CHEBI:43474"/>
        <dbReference type="ChEBI" id="CHEBI:456216"/>
        <dbReference type="EC" id="3.6.4.12"/>
    </reaction>
</comment>
<dbReference type="PRINTS" id="PR01660">
    <property type="entry name" value="MCMPROTEIN4"/>
</dbReference>
<comment type="caution">
    <text evidence="14">The sequence shown here is derived from an EMBL/GenBank/DDBJ whole genome shotgun (WGS) entry which is preliminary data.</text>
</comment>
<comment type="subcellular location">
    <subcellularLocation>
        <location evidence="1">Nucleus</location>
    </subcellularLocation>
</comment>
<dbReference type="Pfam" id="PF17207">
    <property type="entry name" value="MCM_OB"/>
    <property type="match status" value="1"/>
</dbReference>
<keyword evidence="9 11" id="KW-0539">Nucleus</keyword>
<dbReference type="GO" id="GO:0005634">
    <property type="term" value="C:nucleus"/>
    <property type="evidence" value="ECO:0007669"/>
    <property type="project" value="UniProtKB-SubCell"/>
</dbReference>
<dbReference type="FunFam" id="2.20.28.10:FF:000003">
    <property type="entry name" value="DNA helicase"/>
    <property type="match status" value="1"/>
</dbReference>
<dbReference type="Pfam" id="PF17855">
    <property type="entry name" value="MCM_lid"/>
    <property type="match status" value="1"/>
</dbReference>
<reference evidence="14 15" key="1">
    <citation type="submission" date="2020-04" db="EMBL/GenBank/DDBJ databases">
        <title>Perkinsus chesapeaki whole genome sequence.</title>
        <authorList>
            <person name="Bogema D.R."/>
        </authorList>
    </citation>
    <scope>NUCLEOTIDE SEQUENCE [LARGE SCALE GENOMIC DNA]</scope>
    <source>
        <strain evidence="14">ATCC PRA-425</strain>
    </source>
</reference>
<dbReference type="GO" id="GO:0003697">
    <property type="term" value="F:single-stranded DNA binding"/>
    <property type="evidence" value="ECO:0007669"/>
    <property type="project" value="TreeGrafter"/>
</dbReference>
<dbReference type="EMBL" id="JAAPAO010000249">
    <property type="protein sequence ID" value="KAF4665888.1"/>
    <property type="molecule type" value="Genomic_DNA"/>
</dbReference>
<evidence type="ECO:0000256" key="10">
    <source>
        <dbReference type="RuleBase" id="RU004070"/>
    </source>
</evidence>
<dbReference type="Gene3D" id="3.40.50.300">
    <property type="entry name" value="P-loop containing nucleotide triphosphate hydrolases"/>
    <property type="match status" value="1"/>
</dbReference>
<evidence type="ECO:0000259" key="13">
    <source>
        <dbReference type="PROSITE" id="PS50051"/>
    </source>
</evidence>
<gene>
    <name evidence="14" type="primary">MCM4</name>
    <name evidence="14" type="ORF">FOL47_004364</name>
</gene>
<proteinExistence type="inferred from homology"/>
<dbReference type="PROSITE" id="PS50051">
    <property type="entry name" value="MCM_2"/>
    <property type="match status" value="1"/>
</dbReference>
<dbReference type="GO" id="GO:0016787">
    <property type="term" value="F:hydrolase activity"/>
    <property type="evidence" value="ECO:0007669"/>
    <property type="project" value="UniProtKB-KW"/>
</dbReference>
<keyword evidence="3 11" id="KW-0235">DNA replication</keyword>
<keyword evidence="4 10" id="KW-0547">Nucleotide-binding</keyword>